<dbReference type="PANTHER" id="PTHR48081">
    <property type="entry name" value="AB HYDROLASE SUPERFAMILY PROTEIN C4A8.06C"/>
    <property type="match status" value="1"/>
</dbReference>
<dbReference type="GO" id="GO:0016787">
    <property type="term" value="F:hydrolase activity"/>
    <property type="evidence" value="ECO:0007669"/>
    <property type="project" value="UniProtKB-KW"/>
</dbReference>
<keyword evidence="1" id="KW-0378">Hydrolase</keyword>
<evidence type="ECO:0000259" key="2">
    <source>
        <dbReference type="Pfam" id="PF20434"/>
    </source>
</evidence>
<dbReference type="AlphaFoldDB" id="A0A6J4U2F1"/>
<protein>
    <recommendedName>
        <fullName evidence="2">BD-FAE-like domain-containing protein</fullName>
    </recommendedName>
</protein>
<dbReference type="EMBL" id="CADCVS010000565">
    <property type="protein sequence ID" value="CAA9536948.1"/>
    <property type="molecule type" value="Genomic_DNA"/>
</dbReference>
<proteinExistence type="predicted"/>
<dbReference type="Pfam" id="PF20434">
    <property type="entry name" value="BD-FAE"/>
    <property type="match status" value="1"/>
</dbReference>
<organism evidence="3">
    <name type="scientific">uncultured Solirubrobacteraceae bacterium</name>
    <dbReference type="NCBI Taxonomy" id="1162706"/>
    <lineage>
        <taxon>Bacteria</taxon>
        <taxon>Bacillati</taxon>
        <taxon>Actinomycetota</taxon>
        <taxon>Thermoleophilia</taxon>
        <taxon>Solirubrobacterales</taxon>
        <taxon>Solirubrobacteraceae</taxon>
        <taxon>environmental samples</taxon>
    </lineage>
</organism>
<gene>
    <name evidence="3" type="ORF">AVDCRST_MAG30-4323</name>
</gene>
<dbReference type="InterPro" id="IPR049492">
    <property type="entry name" value="BD-FAE-like_dom"/>
</dbReference>
<dbReference type="PANTHER" id="PTHR48081:SF13">
    <property type="entry name" value="ALPHA_BETA HYDROLASE"/>
    <property type="match status" value="1"/>
</dbReference>
<dbReference type="InterPro" id="IPR029058">
    <property type="entry name" value="AB_hydrolase_fold"/>
</dbReference>
<evidence type="ECO:0000256" key="1">
    <source>
        <dbReference type="ARBA" id="ARBA00022801"/>
    </source>
</evidence>
<dbReference type="InterPro" id="IPR050300">
    <property type="entry name" value="GDXG_lipolytic_enzyme"/>
</dbReference>
<accession>A0A6J4U2F1</accession>
<sequence>MRPERHRYGRHRSQYAELFRPGEVDSGAGSPPPVAVVVHGGFWKARYGRKLMHPICADLAARGWAAWNLEYRRLGRLNGGGFPATLDDVAAGIDALAAVEGVDRSRVVAIGHSAGGHLATWSATREAPAVPVTAVVSQAGVVDLRLASELRLSNGVVHRFLGGTPEQRPERYAAASPARRLPLGVPILLTHGGRDVNVPPVISERFHEAALAAGDRSELVLLPDEDHFGHIQPGNPLWDAVTKWL</sequence>
<evidence type="ECO:0000313" key="3">
    <source>
        <dbReference type="EMBL" id="CAA9536948.1"/>
    </source>
</evidence>
<dbReference type="Gene3D" id="3.40.50.1820">
    <property type="entry name" value="alpha/beta hydrolase"/>
    <property type="match status" value="1"/>
</dbReference>
<feature type="domain" description="BD-FAE-like" evidence="2">
    <location>
        <begin position="29"/>
        <end position="208"/>
    </location>
</feature>
<reference evidence="3" key="1">
    <citation type="submission" date="2020-02" db="EMBL/GenBank/DDBJ databases">
        <authorList>
            <person name="Meier V. D."/>
        </authorList>
    </citation>
    <scope>NUCLEOTIDE SEQUENCE</scope>
    <source>
        <strain evidence="3">AVDCRST_MAG30</strain>
    </source>
</reference>
<name>A0A6J4U2F1_9ACTN</name>
<dbReference type="SUPFAM" id="SSF53474">
    <property type="entry name" value="alpha/beta-Hydrolases"/>
    <property type="match status" value="1"/>
</dbReference>